<dbReference type="AlphaFoldDB" id="A0A1I3JYS9"/>
<evidence type="ECO:0000313" key="1">
    <source>
        <dbReference type="EMBL" id="SFI65429.1"/>
    </source>
</evidence>
<keyword evidence="2" id="KW-1185">Reference proteome</keyword>
<gene>
    <name evidence="1" type="ORF">SAMN04488095_1479</name>
</gene>
<evidence type="ECO:0000313" key="2">
    <source>
        <dbReference type="Proteomes" id="UP000199110"/>
    </source>
</evidence>
<dbReference type="EMBL" id="FORA01000001">
    <property type="protein sequence ID" value="SFI65429.1"/>
    <property type="molecule type" value="Genomic_DNA"/>
</dbReference>
<protein>
    <submittedName>
        <fullName evidence="1">Type II secretion system (T2SS), protein M subtype b</fullName>
    </submittedName>
</protein>
<dbReference type="InterPro" id="IPR034756">
    <property type="entry name" value="T2SSM_b"/>
</dbReference>
<dbReference type="OrthoDB" id="7861055at2"/>
<accession>A0A1I3JYS9</accession>
<dbReference type="Proteomes" id="UP000199110">
    <property type="component" value="Unassembled WGS sequence"/>
</dbReference>
<name>A0A1I3JYS9_9RHOB</name>
<reference evidence="1 2" key="1">
    <citation type="submission" date="2016-10" db="EMBL/GenBank/DDBJ databases">
        <authorList>
            <person name="de Groot N.N."/>
        </authorList>
    </citation>
    <scope>NUCLEOTIDE SEQUENCE [LARGE SCALE GENOMIC DNA]</scope>
    <source>
        <strain evidence="1 2">DSM 19073</strain>
    </source>
</reference>
<sequence>MTRTRTLLLGLVIAFGVLVLLAVPLLRDWKTDIQSARDDAAFETARLQRSIADLETEAAQLVGTGILDTVWRARQPGEALAIVQTEIGDLATRAAVSLRSMSPIPAPDLPLVDTLGLRLEGEMPLNRLVTFLLALEHHDRSLIVRSANIRRLPNGQDRFEQPLLFVQLDVVAPLVLGEADG</sequence>
<proteinExistence type="predicted"/>
<dbReference type="Pfam" id="PF10741">
    <property type="entry name" value="T2SSM_b"/>
    <property type="match status" value="1"/>
</dbReference>
<dbReference type="STRING" id="390807.SAMN04488095_1479"/>
<organism evidence="1 2">
    <name type="scientific">Jannaschia pohangensis</name>
    <dbReference type="NCBI Taxonomy" id="390807"/>
    <lineage>
        <taxon>Bacteria</taxon>
        <taxon>Pseudomonadati</taxon>
        <taxon>Pseudomonadota</taxon>
        <taxon>Alphaproteobacteria</taxon>
        <taxon>Rhodobacterales</taxon>
        <taxon>Roseobacteraceae</taxon>
        <taxon>Jannaschia</taxon>
    </lineage>
</organism>
<dbReference type="RefSeq" id="WP_092778479.1">
    <property type="nucleotide sequence ID" value="NZ_FORA01000001.1"/>
</dbReference>